<organism evidence="2 3">
    <name type="scientific">Scophthalmus maximus</name>
    <name type="common">Turbot</name>
    <name type="synonym">Psetta maxima</name>
    <dbReference type="NCBI Taxonomy" id="52904"/>
    <lineage>
        <taxon>Eukaryota</taxon>
        <taxon>Metazoa</taxon>
        <taxon>Chordata</taxon>
        <taxon>Craniata</taxon>
        <taxon>Vertebrata</taxon>
        <taxon>Euteleostomi</taxon>
        <taxon>Actinopterygii</taxon>
        <taxon>Neopterygii</taxon>
        <taxon>Teleostei</taxon>
        <taxon>Neoteleostei</taxon>
        <taxon>Acanthomorphata</taxon>
        <taxon>Carangaria</taxon>
        <taxon>Pleuronectiformes</taxon>
        <taxon>Pleuronectoidei</taxon>
        <taxon>Scophthalmidae</taxon>
        <taxon>Scophthalmus</taxon>
    </lineage>
</organism>
<accession>A0A6A4RPS2</accession>
<proteinExistence type="predicted"/>
<feature type="compositionally biased region" description="Basic and acidic residues" evidence="1">
    <location>
        <begin position="23"/>
        <end position="47"/>
    </location>
</feature>
<evidence type="ECO:0000313" key="2">
    <source>
        <dbReference type="EMBL" id="KAF0023943.1"/>
    </source>
</evidence>
<dbReference type="EMBL" id="VEVO01000022">
    <property type="protein sequence ID" value="KAF0023943.1"/>
    <property type="molecule type" value="Genomic_DNA"/>
</dbReference>
<evidence type="ECO:0000313" key="3">
    <source>
        <dbReference type="Proteomes" id="UP000438429"/>
    </source>
</evidence>
<reference evidence="2 3" key="1">
    <citation type="submission" date="2019-06" db="EMBL/GenBank/DDBJ databases">
        <title>Draft genomes of female and male turbot (Scophthalmus maximus).</title>
        <authorList>
            <person name="Xu H."/>
            <person name="Xu X.-W."/>
            <person name="Shao C."/>
            <person name="Chen S."/>
        </authorList>
    </citation>
    <scope>NUCLEOTIDE SEQUENCE [LARGE SCALE GENOMIC DNA]</scope>
    <source>
        <strain evidence="2">Ysfricsl-2016a</strain>
        <tissue evidence="2">Blood</tissue>
    </source>
</reference>
<evidence type="ECO:0000256" key="1">
    <source>
        <dbReference type="SAM" id="MobiDB-lite"/>
    </source>
</evidence>
<feature type="region of interest" description="Disordered" evidence="1">
    <location>
        <begin position="1"/>
        <end position="73"/>
    </location>
</feature>
<feature type="compositionally biased region" description="Basic and acidic residues" evidence="1">
    <location>
        <begin position="1"/>
        <end position="14"/>
    </location>
</feature>
<comment type="caution">
    <text evidence="2">The sequence shown here is derived from an EMBL/GenBank/DDBJ whole genome shotgun (WGS) entry which is preliminary data.</text>
</comment>
<protein>
    <submittedName>
        <fullName evidence="2">Uncharacterized protein</fullName>
    </submittedName>
</protein>
<dbReference type="AlphaFoldDB" id="A0A6A4RPS2"/>
<gene>
    <name evidence="2" type="ORF">F2P81_024573</name>
</gene>
<sequence length="73" mass="8185">MRPEISSSCRRETKGQSWFSTSSEDRNDDGRSVLKEKGKHGRCERGGSPRLSRTPSQQKSGQNNCRESEGDIV</sequence>
<name>A0A6A4RPS2_SCOMX</name>
<feature type="compositionally biased region" description="Polar residues" evidence="1">
    <location>
        <begin position="51"/>
        <end position="65"/>
    </location>
</feature>
<dbReference type="Proteomes" id="UP000438429">
    <property type="component" value="Unassembled WGS sequence"/>
</dbReference>